<dbReference type="EMBL" id="AP021874">
    <property type="protein sequence ID" value="BBO69521.1"/>
    <property type="molecule type" value="Genomic_DNA"/>
</dbReference>
<dbReference type="GO" id="GO:0032049">
    <property type="term" value="P:cardiolipin biosynthetic process"/>
    <property type="evidence" value="ECO:0007669"/>
    <property type="project" value="UniProtKB-UniRule"/>
</dbReference>
<protein>
    <recommendedName>
        <fullName evidence="12">Cardiolipin synthase</fullName>
        <ecNumber evidence="12">2.7.8.-</ecNumber>
    </recommendedName>
</protein>
<dbReference type="GO" id="GO:0008808">
    <property type="term" value="F:cardiolipin synthase activity"/>
    <property type="evidence" value="ECO:0007669"/>
    <property type="project" value="UniProtKB-UniRule"/>
</dbReference>
<evidence type="ECO:0000256" key="3">
    <source>
        <dbReference type="ARBA" id="ARBA00022516"/>
    </source>
</evidence>
<evidence type="ECO:0000256" key="8">
    <source>
        <dbReference type="ARBA" id="ARBA00023098"/>
    </source>
</evidence>
<gene>
    <name evidence="15" type="primary">cls</name>
    <name evidence="15" type="ORF">DSCA_34510</name>
</gene>
<dbReference type="NCBIfam" id="TIGR04265">
    <property type="entry name" value="bac_cardiolipin"/>
    <property type="match status" value="1"/>
</dbReference>
<evidence type="ECO:0000313" key="15">
    <source>
        <dbReference type="EMBL" id="BBO69521.1"/>
    </source>
</evidence>
<keyword evidence="4" id="KW-0808">Transferase</keyword>
<evidence type="ECO:0000256" key="5">
    <source>
        <dbReference type="ARBA" id="ARBA00022692"/>
    </source>
</evidence>
<dbReference type="AlphaFoldDB" id="A0A5K7YRA9"/>
<dbReference type="CDD" id="cd09155">
    <property type="entry name" value="PLDc_PaCLS_like_1"/>
    <property type="match status" value="1"/>
</dbReference>
<dbReference type="InterPro" id="IPR025202">
    <property type="entry name" value="PLD-like_dom"/>
</dbReference>
<keyword evidence="16" id="KW-1185">Reference proteome</keyword>
<dbReference type="KEGG" id="dalk:DSCA_34510"/>
<dbReference type="PROSITE" id="PS50035">
    <property type="entry name" value="PLD"/>
    <property type="match status" value="2"/>
</dbReference>
<keyword evidence="3" id="KW-0444">Lipid biosynthesis</keyword>
<keyword evidence="7 13" id="KW-1133">Transmembrane helix</keyword>
<dbReference type="SUPFAM" id="SSF56024">
    <property type="entry name" value="Phospholipase D/nuclease"/>
    <property type="match status" value="2"/>
</dbReference>
<feature type="domain" description="PLD phosphodiesterase" evidence="14">
    <location>
        <begin position="217"/>
        <end position="244"/>
    </location>
</feature>
<evidence type="ECO:0000256" key="9">
    <source>
        <dbReference type="ARBA" id="ARBA00023136"/>
    </source>
</evidence>
<evidence type="ECO:0000256" key="4">
    <source>
        <dbReference type="ARBA" id="ARBA00022679"/>
    </source>
</evidence>
<dbReference type="InterPro" id="IPR027379">
    <property type="entry name" value="CLS_N"/>
</dbReference>
<reference evidence="15 16" key="1">
    <citation type="submission" date="2019-11" db="EMBL/GenBank/DDBJ databases">
        <title>Comparative genomics of hydrocarbon-degrading Desulfosarcina strains.</title>
        <authorList>
            <person name="Watanabe M."/>
            <person name="Kojima H."/>
            <person name="Fukui M."/>
        </authorList>
    </citation>
    <scope>NUCLEOTIDE SEQUENCE [LARGE SCALE GENOMIC DNA]</scope>
    <source>
        <strain evidence="15 16">PL12</strain>
    </source>
</reference>
<evidence type="ECO:0000256" key="7">
    <source>
        <dbReference type="ARBA" id="ARBA00022989"/>
    </source>
</evidence>
<feature type="transmembrane region" description="Helical" evidence="13">
    <location>
        <begin position="40"/>
        <end position="61"/>
    </location>
</feature>
<keyword evidence="2" id="KW-1003">Cell membrane</keyword>
<evidence type="ECO:0000256" key="1">
    <source>
        <dbReference type="ARBA" id="ARBA00004651"/>
    </source>
</evidence>
<evidence type="ECO:0000259" key="14">
    <source>
        <dbReference type="PROSITE" id="PS50035"/>
    </source>
</evidence>
<dbReference type="InterPro" id="IPR022924">
    <property type="entry name" value="Cardiolipin_synthase"/>
</dbReference>
<dbReference type="SMART" id="SM00155">
    <property type="entry name" value="PLDc"/>
    <property type="match status" value="2"/>
</dbReference>
<evidence type="ECO:0000256" key="6">
    <source>
        <dbReference type="ARBA" id="ARBA00022737"/>
    </source>
</evidence>
<sequence>MPAVQVVIEYWMLLIPLVLHGLGILFIFDVLMNGRTSQGTIAWVMALFFFPYLAVFLYLIFGARRIQDYAAAHQSGTTDTHHLGKMLRQEQQLRDLMVRETPQIDVLSDIYQLPVMKGNRCTLLVNGTATFDSILAGIAEARHYILIQFFIVHADDLGRRLKSALIERARAGVRVYFLYDKVGSVRLPRSYTDELRAAGVHVGVFRVGRGWLNRFRINFRNHRKIVVVDGEKSWVGGHNVGDEYLGKSTRFSSWRDTHVKMAGPVTLAVQLSFVEDWHWACGQRPEVSWAPPPTFGSEPVLCIPTGPGDMVESCSLMMVQAINAATWRCWMLSPYFVPDVAVIKALQLAAMRGVDVRILIPAHPDKRVVWWAAHSYLAEVAVAGVRMYTYRNGFMHQKVFLIDDCLAGIGTANLDNRSLRINFEITMTFTDADFIRRVEKMCRDDFAVSDPLTTDDVYRRSLAFRLAIRTARLFSPIL</sequence>
<dbReference type="EC" id="2.7.8.-" evidence="12"/>
<evidence type="ECO:0000313" key="16">
    <source>
        <dbReference type="Proteomes" id="UP000427906"/>
    </source>
</evidence>
<dbReference type="Proteomes" id="UP000427906">
    <property type="component" value="Chromosome"/>
</dbReference>
<proteinExistence type="predicted"/>
<dbReference type="PANTHER" id="PTHR21248">
    <property type="entry name" value="CARDIOLIPIN SYNTHASE"/>
    <property type="match status" value="1"/>
</dbReference>
<evidence type="ECO:0000256" key="12">
    <source>
        <dbReference type="NCBIfam" id="TIGR04265"/>
    </source>
</evidence>
<feature type="transmembrane region" description="Helical" evidence="13">
    <location>
        <begin position="7"/>
        <end position="28"/>
    </location>
</feature>
<comment type="subcellular location">
    <subcellularLocation>
        <location evidence="1">Cell membrane</location>
        <topology evidence="1">Multi-pass membrane protein</topology>
    </subcellularLocation>
</comment>
<evidence type="ECO:0000256" key="11">
    <source>
        <dbReference type="ARBA" id="ARBA00023264"/>
    </source>
</evidence>
<keyword evidence="10" id="KW-0594">Phospholipid biosynthesis</keyword>
<evidence type="ECO:0000256" key="10">
    <source>
        <dbReference type="ARBA" id="ARBA00023209"/>
    </source>
</evidence>
<dbReference type="RefSeq" id="WP_167527825.1">
    <property type="nucleotide sequence ID" value="NZ_AP021874.1"/>
</dbReference>
<keyword evidence="9 13" id="KW-0472">Membrane</keyword>
<name>A0A5K7YRA9_9BACT</name>
<dbReference type="PANTHER" id="PTHR21248:SF22">
    <property type="entry name" value="PHOSPHOLIPASE D"/>
    <property type="match status" value="1"/>
</dbReference>
<keyword evidence="6" id="KW-0677">Repeat</keyword>
<dbReference type="Gene3D" id="3.30.870.10">
    <property type="entry name" value="Endonuclease Chain A"/>
    <property type="match status" value="2"/>
</dbReference>
<feature type="domain" description="PLD phosphodiesterase" evidence="14">
    <location>
        <begin position="391"/>
        <end position="418"/>
    </location>
</feature>
<dbReference type="Pfam" id="PF13091">
    <property type="entry name" value="PLDc_2"/>
    <property type="match status" value="2"/>
</dbReference>
<keyword evidence="5 13" id="KW-0812">Transmembrane</keyword>
<dbReference type="FunFam" id="3.30.870.10:FF:000014">
    <property type="entry name" value="Cardiolipin synthase"/>
    <property type="match status" value="1"/>
</dbReference>
<dbReference type="Pfam" id="PF13396">
    <property type="entry name" value="PLDc_N"/>
    <property type="match status" value="1"/>
</dbReference>
<dbReference type="InterPro" id="IPR001736">
    <property type="entry name" value="PLipase_D/transphosphatidylase"/>
</dbReference>
<keyword evidence="11" id="KW-1208">Phospholipid metabolism</keyword>
<accession>A0A5K7YRA9</accession>
<evidence type="ECO:0000256" key="13">
    <source>
        <dbReference type="SAM" id="Phobius"/>
    </source>
</evidence>
<keyword evidence="8" id="KW-0443">Lipid metabolism</keyword>
<dbReference type="GO" id="GO:0005886">
    <property type="term" value="C:plasma membrane"/>
    <property type="evidence" value="ECO:0007669"/>
    <property type="project" value="UniProtKB-SubCell"/>
</dbReference>
<organism evidence="15 16">
    <name type="scientific">Desulfosarcina alkanivorans</name>
    <dbReference type="NCBI Taxonomy" id="571177"/>
    <lineage>
        <taxon>Bacteria</taxon>
        <taxon>Pseudomonadati</taxon>
        <taxon>Thermodesulfobacteriota</taxon>
        <taxon>Desulfobacteria</taxon>
        <taxon>Desulfobacterales</taxon>
        <taxon>Desulfosarcinaceae</taxon>
        <taxon>Desulfosarcina</taxon>
    </lineage>
</organism>
<evidence type="ECO:0000256" key="2">
    <source>
        <dbReference type="ARBA" id="ARBA00022475"/>
    </source>
</evidence>